<reference evidence="2" key="2">
    <citation type="submission" date="2021-03" db="EMBL/GenBank/DDBJ databases">
        <authorList>
            <person name="Jaffe A."/>
        </authorList>
    </citation>
    <scope>NUCLEOTIDE SEQUENCE</scope>
    <source>
        <strain evidence="2">RIFCSPLOWO2_01_FULL_58_19</strain>
    </source>
</reference>
<reference evidence="2" key="3">
    <citation type="submission" date="2021-05" db="EMBL/GenBank/DDBJ databases">
        <title>Protein family content uncovers lineage relationships and bacterial pathway maintenance mechanisms in DPANN archaea.</title>
        <authorList>
            <person name="Castelle C.J."/>
            <person name="Meheust R."/>
            <person name="Jaffe A.L."/>
            <person name="Seitz K."/>
            <person name="Gong X."/>
            <person name="Baker B.J."/>
            <person name="Banfield J.F."/>
        </authorList>
    </citation>
    <scope>NUCLEOTIDE SEQUENCE</scope>
    <source>
        <strain evidence="2">RIFCSPLOWO2_01_FULL_58_19</strain>
    </source>
</reference>
<evidence type="ECO:0000313" key="1">
    <source>
        <dbReference type="EMBL" id="HIH16815.1"/>
    </source>
</evidence>
<organism evidence="1 3">
    <name type="scientific">Candidatus Iainarchaeum sp</name>
    <dbReference type="NCBI Taxonomy" id="3101447"/>
    <lineage>
        <taxon>Archaea</taxon>
        <taxon>Candidatus Iainarchaeota</taxon>
        <taxon>Candidatus Iainarchaeia</taxon>
        <taxon>Candidatus Iainarchaeales</taxon>
        <taxon>Candidatus Iainarchaeaceae</taxon>
        <taxon>Candidatus Iainarchaeum</taxon>
    </lineage>
</organism>
<name>A0A7J4JKG2_9ARCH</name>
<dbReference type="PANTHER" id="PTHR40734">
    <property type="entry name" value="TRNA-SPECIFIC ADENOSINE DEAMINASE-RELATED"/>
    <property type="match status" value="1"/>
</dbReference>
<evidence type="ECO:0000313" key="3">
    <source>
        <dbReference type="Proteomes" id="UP000564964"/>
    </source>
</evidence>
<dbReference type="EMBL" id="JAGVWE010000005">
    <property type="protein sequence ID" value="MBS3063542.1"/>
    <property type="molecule type" value="Genomic_DNA"/>
</dbReference>
<reference evidence="1" key="1">
    <citation type="journal article" date="2020" name="bioRxiv">
        <title>A rank-normalized archaeal taxonomy based on genome phylogeny resolves widespread incomplete and uneven classifications.</title>
        <authorList>
            <person name="Rinke C."/>
            <person name="Chuvochina M."/>
            <person name="Mussig A.J."/>
            <person name="Chaumeil P.-A."/>
            <person name="Waite D.W."/>
            <person name="Whitman W.B."/>
            <person name="Parks D.H."/>
            <person name="Hugenholtz P."/>
        </authorList>
    </citation>
    <scope>NUCLEOTIDE SEQUENCE</scope>
    <source>
        <strain evidence="1">UBA10219</strain>
    </source>
</reference>
<gene>
    <name evidence="1" type="ORF">HA252_05405</name>
    <name evidence="2" type="ORF">J4203_06800</name>
</gene>
<dbReference type="InterPro" id="IPR007003">
    <property type="entry name" value="DUF655"/>
</dbReference>
<dbReference type="InterPro" id="IPR012340">
    <property type="entry name" value="NA-bd_OB-fold"/>
</dbReference>
<dbReference type="Proteomes" id="UP000678237">
    <property type="component" value="Unassembled WGS sequence"/>
</dbReference>
<dbReference type="Pfam" id="PF04919">
    <property type="entry name" value="DUF655"/>
    <property type="match status" value="1"/>
</dbReference>
<evidence type="ECO:0000313" key="2">
    <source>
        <dbReference type="EMBL" id="MBS3063542.1"/>
    </source>
</evidence>
<accession>A0A7J4JKG2</accession>
<dbReference type="SUPFAM" id="SSF160975">
    <property type="entry name" value="AF1531-like"/>
    <property type="match status" value="1"/>
</dbReference>
<dbReference type="Gene3D" id="2.40.50.140">
    <property type="entry name" value="Nucleic acid-binding proteins"/>
    <property type="match status" value="1"/>
</dbReference>
<sequence length="188" mass="21982">MQAEERAIVLDYLPRGKSTGYKTEPLAQLLGTSYFTLLEVVPKADLKIQEEVYVGKDERDKIDYIKRRVPFKELTNTAQMELEKAVEKLVKGDEAKYVAFFNQSRPITIKRHQLELLPGLGKKHLFCILEEREKTPFASFEDLVKRVHLMPDPVKLIIKRVVDELEREDVRHYLFSRPPSQAKPLKRF</sequence>
<dbReference type="Gene3D" id="1.10.150.280">
    <property type="entry name" value="AF1531-like domain"/>
    <property type="match status" value="1"/>
</dbReference>
<comment type="caution">
    <text evidence="1">The sequence shown here is derived from an EMBL/GenBank/DDBJ whole genome shotgun (WGS) entry which is preliminary data.</text>
</comment>
<dbReference type="AlphaFoldDB" id="A0A7J4JKG2"/>
<protein>
    <submittedName>
        <fullName evidence="1">DUF655 domain-containing protein</fullName>
    </submittedName>
</protein>
<dbReference type="Proteomes" id="UP000564964">
    <property type="component" value="Unassembled WGS sequence"/>
</dbReference>
<dbReference type="EMBL" id="DUGH01000127">
    <property type="protein sequence ID" value="HIH16815.1"/>
    <property type="molecule type" value="Genomic_DNA"/>
</dbReference>
<dbReference type="PANTHER" id="PTHR40734:SF1">
    <property type="entry name" value="DNA-BINDING PROTEIN"/>
    <property type="match status" value="1"/>
</dbReference>
<proteinExistence type="predicted"/>